<evidence type="ECO:0000313" key="3">
    <source>
        <dbReference type="Proteomes" id="UP000007431"/>
    </source>
</evidence>
<dbReference type="OMA" id="ASGCHRT"/>
<dbReference type="VEuPathDB" id="FungiDB:SCHCODRAFT_02555613"/>
<dbReference type="InParanoid" id="D8QM20"/>
<evidence type="ECO:0000313" key="2">
    <source>
        <dbReference type="EMBL" id="EFI91203.1"/>
    </source>
</evidence>
<dbReference type="HOGENOM" id="CLU_1225399_0_0_1"/>
<organism evidence="3">
    <name type="scientific">Schizophyllum commune (strain H4-8 / FGSC 9210)</name>
    <name type="common">Split gill fungus</name>
    <dbReference type="NCBI Taxonomy" id="578458"/>
    <lineage>
        <taxon>Eukaryota</taxon>
        <taxon>Fungi</taxon>
        <taxon>Dikarya</taxon>
        <taxon>Basidiomycota</taxon>
        <taxon>Agaricomycotina</taxon>
        <taxon>Agaricomycetes</taxon>
        <taxon>Agaricomycetidae</taxon>
        <taxon>Agaricales</taxon>
        <taxon>Schizophyllaceae</taxon>
        <taxon>Schizophyllum</taxon>
    </lineage>
</organism>
<dbReference type="EMBL" id="GL377319">
    <property type="protein sequence ID" value="EFI91203.1"/>
    <property type="molecule type" value="Genomic_DNA"/>
</dbReference>
<proteinExistence type="predicted"/>
<dbReference type="GeneID" id="9588878"/>
<dbReference type="OrthoDB" id="10401895at2759"/>
<dbReference type="Proteomes" id="UP000007431">
    <property type="component" value="Unassembled WGS sequence"/>
</dbReference>
<reference evidence="2 3" key="1">
    <citation type="journal article" date="2010" name="Nat. Biotechnol.">
        <title>Genome sequence of the model mushroom Schizophyllum commune.</title>
        <authorList>
            <person name="Ohm R.A."/>
            <person name="de Jong J.F."/>
            <person name="Lugones L.G."/>
            <person name="Aerts A."/>
            <person name="Kothe E."/>
            <person name="Stajich J.E."/>
            <person name="de Vries R.P."/>
            <person name="Record E."/>
            <person name="Levasseur A."/>
            <person name="Baker S.E."/>
            <person name="Bartholomew K.A."/>
            <person name="Coutinho P.M."/>
            <person name="Erdmann S."/>
            <person name="Fowler T.J."/>
            <person name="Gathman A.C."/>
            <person name="Lombard V."/>
            <person name="Henrissat B."/>
            <person name="Knabe N."/>
            <person name="Kuees U."/>
            <person name="Lilly W.W."/>
            <person name="Lindquist E."/>
            <person name="Lucas S."/>
            <person name="Magnuson J.K."/>
            <person name="Piumi F."/>
            <person name="Raudaskoski M."/>
            <person name="Salamov A."/>
            <person name="Schmutz J."/>
            <person name="Schwarze F.W.M.R."/>
            <person name="vanKuyk P.A."/>
            <person name="Horton J.S."/>
            <person name="Grigoriev I.V."/>
            <person name="Woesten H.A.B."/>
        </authorList>
    </citation>
    <scope>NUCLEOTIDE SEQUENCE [LARGE SCALE GENOMIC DNA]</scope>
    <source>
        <strain evidence="3">H4-8 / FGSC 9210</strain>
    </source>
</reference>
<feature type="region of interest" description="Disordered" evidence="1">
    <location>
        <begin position="25"/>
        <end position="183"/>
    </location>
</feature>
<feature type="compositionally biased region" description="Low complexity" evidence="1">
    <location>
        <begin position="92"/>
        <end position="103"/>
    </location>
</feature>
<sequence>MSGGPIPFNSLDFTRRQSSDFLLLPVSYHSPTEEHDNVPYAGGGGQQDSQSPGNSPPQPPPPSFTYPFPDDGANAPLYGQQFGFPPQPAQPHPYAGAVPLQQPYYPPVPQAPDPLFSLHAQHPLQNYPPQNYGPRSYEQSIHAQTASPPLEQLYSSNMYLHPPPPASDSSSSPEASEEPPEVNAILIARDEQNEAYIRNKLRVPDSVPVNLDLVRQRGRERPEASL</sequence>
<dbReference type="RefSeq" id="XP_003026106.1">
    <property type="nucleotide sequence ID" value="XM_003026060.1"/>
</dbReference>
<accession>D8QM20</accession>
<feature type="compositionally biased region" description="Polar residues" evidence="1">
    <location>
        <begin position="137"/>
        <end position="158"/>
    </location>
</feature>
<protein>
    <submittedName>
        <fullName evidence="2">Uncharacterized protein</fullName>
    </submittedName>
</protein>
<feature type="compositionally biased region" description="Pro residues" evidence="1">
    <location>
        <begin position="54"/>
        <end position="64"/>
    </location>
</feature>
<dbReference type="KEGG" id="scm:SCHCO_02555613"/>
<evidence type="ECO:0000256" key="1">
    <source>
        <dbReference type="SAM" id="MobiDB-lite"/>
    </source>
</evidence>
<feature type="non-terminal residue" evidence="2">
    <location>
        <position position="226"/>
    </location>
</feature>
<gene>
    <name evidence="2" type="ORF">SCHCODRAFT_114885</name>
</gene>
<keyword evidence="3" id="KW-1185">Reference proteome</keyword>
<dbReference type="AlphaFoldDB" id="D8QM20"/>
<name>D8QM20_SCHCM</name>